<dbReference type="InterPro" id="IPR036890">
    <property type="entry name" value="HATPase_C_sf"/>
</dbReference>
<name>A0A540WCJ8_9ACTN</name>
<dbReference type="EMBL" id="VIGB01000003">
    <property type="protein sequence ID" value="TQF06736.1"/>
    <property type="molecule type" value="Genomic_DNA"/>
</dbReference>
<evidence type="ECO:0000256" key="1">
    <source>
        <dbReference type="SAM" id="MobiDB-lite"/>
    </source>
</evidence>
<comment type="caution">
    <text evidence="2">The sequence shown here is derived from an EMBL/GenBank/DDBJ whole genome shotgun (WGS) entry which is preliminary data.</text>
</comment>
<dbReference type="RefSeq" id="WP_141637146.1">
    <property type="nucleotide sequence ID" value="NZ_VIGB01000003.1"/>
</dbReference>
<dbReference type="OrthoDB" id="3476350at2"/>
<dbReference type="Proteomes" id="UP000319103">
    <property type="component" value="Unassembled WGS sequence"/>
</dbReference>
<evidence type="ECO:0000313" key="3">
    <source>
        <dbReference type="Proteomes" id="UP000319103"/>
    </source>
</evidence>
<protein>
    <submittedName>
        <fullName evidence="2">ATP-binding protein</fullName>
    </submittedName>
</protein>
<dbReference type="GO" id="GO:0005524">
    <property type="term" value="F:ATP binding"/>
    <property type="evidence" value="ECO:0007669"/>
    <property type="project" value="UniProtKB-KW"/>
</dbReference>
<reference evidence="2 3" key="1">
    <citation type="submission" date="2019-06" db="EMBL/GenBank/DDBJ databases">
        <title>Description of Kitasatospora acidophila sp. nov. isolated from pine grove soil, and reclassification of Streptomyces novaecaesareae to Kitasatospora novaeceasareae comb. nov.</title>
        <authorList>
            <person name="Kim M.J."/>
        </authorList>
    </citation>
    <scope>NUCLEOTIDE SEQUENCE [LARGE SCALE GENOMIC DNA]</scope>
    <source>
        <strain evidence="2 3">MMS16-CNU292</strain>
    </source>
</reference>
<evidence type="ECO:0000313" key="2">
    <source>
        <dbReference type="EMBL" id="TQF06736.1"/>
    </source>
</evidence>
<keyword evidence="2" id="KW-0547">Nucleotide-binding</keyword>
<gene>
    <name evidence="2" type="ORF">E6W39_36800</name>
</gene>
<dbReference type="Gene3D" id="3.30.565.10">
    <property type="entry name" value="Histidine kinase-like ATPase, C-terminal domain"/>
    <property type="match status" value="1"/>
</dbReference>
<feature type="region of interest" description="Disordered" evidence="1">
    <location>
        <begin position="1"/>
        <end position="25"/>
    </location>
</feature>
<keyword evidence="2" id="KW-0067">ATP-binding</keyword>
<keyword evidence="3" id="KW-1185">Reference proteome</keyword>
<accession>A0A540WCJ8</accession>
<organism evidence="2 3">
    <name type="scientific">Kitasatospora acidiphila</name>
    <dbReference type="NCBI Taxonomy" id="2567942"/>
    <lineage>
        <taxon>Bacteria</taxon>
        <taxon>Bacillati</taxon>
        <taxon>Actinomycetota</taxon>
        <taxon>Actinomycetes</taxon>
        <taxon>Kitasatosporales</taxon>
        <taxon>Streptomycetaceae</taxon>
        <taxon>Kitasatospora</taxon>
    </lineage>
</organism>
<sequence length="90" mass="9699">MVEVLDGSGVMPKQRSAGPTETSGRGLTLVEALAIRHGAGRNRRGKRVWAELELPQQPFTRRQLMTQPHRAAKALAQGLGGPQPAEFSVS</sequence>
<dbReference type="AlphaFoldDB" id="A0A540WCJ8"/>
<proteinExistence type="predicted"/>